<proteinExistence type="predicted"/>
<dbReference type="EMBL" id="JALHLG010000033">
    <property type="protein sequence ID" value="MCJ2188394.1"/>
    <property type="molecule type" value="Genomic_DNA"/>
</dbReference>
<organism evidence="1 2">
    <name type="scientific">Novosphingobium beihaiensis</name>
    <dbReference type="NCBI Taxonomy" id="2930389"/>
    <lineage>
        <taxon>Bacteria</taxon>
        <taxon>Pseudomonadati</taxon>
        <taxon>Pseudomonadota</taxon>
        <taxon>Alphaproteobacteria</taxon>
        <taxon>Sphingomonadales</taxon>
        <taxon>Sphingomonadaceae</taxon>
        <taxon>Novosphingobium</taxon>
    </lineage>
</organism>
<accession>A0ABT0BTN4</accession>
<reference evidence="1 2" key="1">
    <citation type="submission" date="2022-04" db="EMBL/GenBank/DDBJ databases">
        <title>Identification of a novel bacterium isolated from mangrove sediments.</title>
        <authorList>
            <person name="Pan X."/>
        </authorList>
    </citation>
    <scope>NUCLEOTIDE SEQUENCE [LARGE SCALE GENOMIC DNA]</scope>
    <source>
        <strain evidence="1 2">B2638</strain>
    </source>
</reference>
<evidence type="ECO:0000313" key="1">
    <source>
        <dbReference type="EMBL" id="MCJ2188394.1"/>
    </source>
</evidence>
<dbReference type="PANTHER" id="PTHR12631">
    <property type="entry name" value="ALPHA-L-IDURONIDASE"/>
    <property type="match status" value="1"/>
</dbReference>
<protein>
    <recommendedName>
        <fullName evidence="3">Asl1-like glycosyl hydrolase catalytic domain-containing protein</fullName>
    </recommendedName>
</protein>
<gene>
    <name evidence="1" type="ORF">MTR66_16430</name>
</gene>
<comment type="caution">
    <text evidence="1">The sequence shown here is derived from an EMBL/GenBank/DDBJ whole genome shotgun (WGS) entry which is preliminary data.</text>
</comment>
<dbReference type="RefSeq" id="WP_243923046.1">
    <property type="nucleotide sequence ID" value="NZ_JALHLG010000033.1"/>
</dbReference>
<dbReference type="Proteomes" id="UP001202281">
    <property type="component" value="Unassembled WGS sequence"/>
</dbReference>
<dbReference type="Gene3D" id="3.20.20.80">
    <property type="entry name" value="Glycosidases"/>
    <property type="match status" value="1"/>
</dbReference>
<dbReference type="InterPro" id="IPR017853">
    <property type="entry name" value="GH"/>
</dbReference>
<evidence type="ECO:0008006" key="3">
    <source>
        <dbReference type="Google" id="ProtNLM"/>
    </source>
</evidence>
<dbReference type="PANTHER" id="PTHR12631:SF10">
    <property type="entry name" value="BETA-XYLOSIDASE-LIKE PROTEIN-RELATED"/>
    <property type="match status" value="1"/>
</dbReference>
<keyword evidence="2" id="KW-1185">Reference proteome</keyword>
<dbReference type="InterPro" id="IPR051923">
    <property type="entry name" value="Glycosyl_Hydrolase_39"/>
</dbReference>
<name>A0ABT0BTN4_9SPHN</name>
<dbReference type="SUPFAM" id="SSF51445">
    <property type="entry name" value="(Trans)glycosidases"/>
    <property type="match status" value="1"/>
</dbReference>
<sequence length="492" mass="51933">MLRDGVSWAAAEKEKGRIAFPASVAPLDQACSRGMGLVLAIVPSNPLYDGGLLVSSAEGQEAFGRYLDRVASRFGDCLAGIEVGNELNGAKSLGSKSYVQTNYAALMRAIYGRFKAAHPDVALIGGSTNAIGTGYLDTLFGLGLLSHADGIAVHPYRNHGENVDWEIAHLADTMRKHGKVLPVWATEFSDNFDAPAEGAGALVKMVTLLSGSGVRMASWYALVDQKWFPAMGLLTSGGAMKPAGRAFRLVQRELLPRGRPQQVSDTRLSPIWRYGADRWVVWGVPRTLNPAPGSQVFDAQGNQLSGKVELGLVPVVVFGARPGLGPSTVLADSLLQYGAAPWGYLSGAPGKEKPLAPLDSTFSTSLGNRWLKPMRIDDATGAVTKAAQITLRYTAPRDLSASLLGCFTKGGTSSSTILITVHAPGGGEIGRTVLSDAAKVAVTNLHLKAGQAVDIRLAPGSGSSGHTFRYRVRLFRVGSAPASCPQNVAGWQ</sequence>
<evidence type="ECO:0000313" key="2">
    <source>
        <dbReference type="Proteomes" id="UP001202281"/>
    </source>
</evidence>